<comment type="caution">
    <text evidence="1">The sequence shown here is derived from an EMBL/GenBank/DDBJ whole genome shotgun (WGS) entry which is preliminary data.</text>
</comment>
<reference evidence="1 2" key="1">
    <citation type="journal article" date="2020" name="Mol. Biol. Evol.">
        <title>Distinct Expression and Methylation Patterns for Genes with Different Fates following a Single Whole-Genome Duplication in Flowering Plants.</title>
        <authorList>
            <person name="Shi T."/>
            <person name="Rahmani R.S."/>
            <person name="Gugger P.F."/>
            <person name="Wang M."/>
            <person name="Li H."/>
            <person name="Zhang Y."/>
            <person name="Li Z."/>
            <person name="Wang Q."/>
            <person name="Van de Peer Y."/>
            <person name="Marchal K."/>
            <person name="Chen J."/>
        </authorList>
    </citation>
    <scope>NUCLEOTIDE SEQUENCE [LARGE SCALE GENOMIC DNA]</scope>
    <source>
        <tissue evidence="1">Leaf</tissue>
    </source>
</reference>
<keyword evidence="2" id="KW-1185">Reference proteome</keyword>
<protein>
    <submittedName>
        <fullName evidence="1">Uncharacterized protein</fullName>
    </submittedName>
</protein>
<organism evidence="1 2">
    <name type="scientific">Nelumbo nucifera</name>
    <name type="common">Sacred lotus</name>
    <dbReference type="NCBI Taxonomy" id="4432"/>
    <lineage>
        <taxon>Eukaryota</taxon>
        <taxon>Viridiplantae</taxon>
        <taxon>Streptophyta</taxon>
        <taxon>Embryophyta</taxon>
        <taxon>Tracheophyta</taxon>
        <taxon>Spermatophyta</taxon>
        <taxon>Magnoliopsida</taxon>
        <taxon>Proteales</taxon>
        <taxon>Nelumbonaceae</taxon>
        <taxon>Nelumbo</taxon>
    </lineage>
</organism>
<proteinExistence type="predicted"/>
<sequence>MKLMGFLISQPFQVQRREVESCIKLLHPRDSLS</sequence>
<dbReference type="AlphaFoldDB" id="A0A822ZJ47"/>
<evidence type="ECO:0000313" key="2">
    <source>
        <dbReference type="Proteomes" id="UP000607653"/>
    </source>
</evidence>
<accession>A0A822ZJ47</accession>
<dbReference type="EMBL" id="DUZY01000007">
    <property type="protein sequence ID" value="DAD45162.1"/>
    <property type="molecule type" value="Genomic_DNA"/>
</dbReference>
<dbReference type="Proteomes" id="UP000607653">
    <property type="component" value="Unassembled WGS sequence"/>
</dbReference>
<name>A0A822ZJ47_NELNU</name>
<gene>
    <name evidence="1" type="ORF">HUJ06_003392</name>
</gene>
<evidence type="ECO:0000313" key="1">
    <source>
        <dbReference type="EMBL" id="DAD45162.1"/>
    </source>
</evidence>